<dbReference type="RefSeq" id="WP_331717149.1">
    <property type="nucleotide sequence ID" value="NZ_LT629753.1"/>
</dbReference>
<name>A0ABY0V4I1_PSECE</name>
<gene>
    <name evidence="2" type="ORF">SAMN04490182_6297</name>
</gene>
<organism evidence="2 3">
    <name type="scientific">Pseudomonas cedrina</name>
    <dbReference type="NCBI Taxonomy" id="651740"/>
    <lineage>
        <taxon>Bacteria</taxon>
        <taxon>Pseudomonadati</taxon>
        <taxon>Pseudomonadota</taxon>
        <taxon>Gammaproteobacteria</taxon>
        <taxon>Pseudomonadales</taxon>
        <taxon>Pseudomonadaceae</taxon>
        <taxon>Pseudomonas</taxon>
    </lineage>
</organism>
<dbReference type="InterPro" id="IPR012902">
    <property type="entry name" value="N_methyl_site"/>
</dbReference>
<dbReference type="Proteomes" id="UP000199576">
    <property type="component" value="Chromosome I"/>
</dbReference>
<keyword evidence="1" id="KW-0812">Transmembrane</keyword>
<dbReference type="SUPFAM" id="SSF54523">
    <property type="entry name" value="Pili subunits"/>
    <property type="match status" value="1"/>
</dbReference>
<sequence length="39" mass="4272">MQQRGFTLIELLLGLIISSILANLAVPGFKNLLESQQTT</sequence>
<dbReference type="EMBL" id="LT629753">
    <property type="protein sequence ID" value="SDT66377.1"/>
    <property type="molecule type" value="Genomic_DNA"/>
</dbReference>
<dbReference type="InterPro" id="IPR045584">
    <property type="entry name" value="Pilin-like"/>
</dbReference>
<feature type="transmembrane region" description="Helical" evidence="1">
    <location>
        <begin position="6"/>
        <end position="26"/>
    </location>
</feature>
<evidence type="ECO:0000313" key="2">
    <source>
        <dbReference type="EMBL" id="SDT66377.1"/>
    </source>
</evidence>
<dbReference type="NCBIfam" id="TIGR02532">
    <property type="entry name" value="IV_pilin_GFxxxE"/>
    <property type="match status" value="1"/>
</dbReference>
<proteinExistence type="predicted"/>
<keyword evidence="3" id="KW-1185">Reference proteome</keyword>
<dbReference type="Pfam" id="PF07963">
    <property type="entry name" value="N_methyl"/>
    <property type="match status" value="1"/>
</dbReference>
<evidence type="ECO:0000256" key="1">
    <source>
        <dbReference type="SAM" id="Phobius"/>
    </source>
</evidence>
<reference evidence="2 3" key="1">
    <citation type="submission" date="2016-10" db="EMBL/GenBank/DDBJ databases">
        <authorList>
            <person name="Varghese N."/>
            <person name="Submissions S."/>
        </authorList>
    </citation>
    <scope>NUCLEOTIDE SEQUENCE [LARGE SCALE GENOMIC DNA]</scope>
    <source>
        <strain evidence="2 3">BS2981</strain>
    </source>
</reference>
<dbReference type="Gene3D" id="3.30.700.10">
    <property type="entry name" value="Glycoprotein, Type 4 Pilin"/>
    <property type="match status" value="1"/>
</dbReference>
<protein>
    <submittedName>
        <fullName evidence="2">Prepilin-type N-terminal cleavage/methylation domain-containing protein</fullName>
    </submittedName>
</protein>
<evidence type="ECO:0000313" key="3">
    <source>
        <dbReference type="Proteomes" id="UP000199576"/>
    </source>
</evidence>
<keyword evidence="1" id="KW-0472">Membrane</keyword>
<keyword evidence="1" id="KW-1133">Transmembrane helix</keyword>
<accession>A0ABY0V4I1</accession>